<dbReference type="NCBIfam" id="TIGR00066">
    <property type="entry name" value="g_glut_trans"/>
    <property type="match status" value="1"/>
</dbReference>
<feature type="binding site" evidence="3">
    <location>
        <begin position="444"/>
        <end position="446"/>
    </location>
    <ligand>
        <name>L-glutamate</name>
        <dbReference type="ChEBI" id="CHEBI:29985"/>
    </ligand>
</feature>
<accession>A0A6S7FVS1</accession>
<dbReference type="InterPro" id="IPR043137">
    <property type="entry name" value="GGT_ssub_C"/>
</dbReference>
<organism evidence="4 5">
    <name type="scientific">Paramuricea clavata</name>
    <name type="common">Red gorgonian</name>
    <name type="synonym">Violescent sea-whip</name>
    <dbReference type="NCBI Taxonomy" id="317549"/>
    <lineage>
        <taxon>Eukaryota</taxon>
        <taxon>Metazoa</taxon>
        <taxon>Cnidaria</taxon>
        <taxon>Anthozoa</taxon>
        <taxon>Octocorallia</taxon>
        <taxon>Malacalcyonacea</taxon>
        <taxon>Plexauridae</taxon>
        <taxon>Paramuricea</taxon>
    </lineage>
</organism>
<protein>
    <submittedName>
        <fullName evidence="4">Gamma-glutamyltranspeptidase 1-like</fullName>
    </submittedName>
</protein>
<dbReference type="OrthoDB" id="1081007at2759"/>
<dbReference type="InterPro" id="IPR043138">
    <property type="entry name" value="GGT_lsub"/>
</dbReference>
<proteinExistence type="predicted"/>
<dbReference type="AlphaFoldDB" id="A0A6S7FVS1"/>
<dbReference type="EMBL" id="CACRXK020000398">
    <property type="protein sequence ID" value="CAB3981523.1"/>
    <property type="molecule type" value="Genomic_DNA"/>
</dbReference>
<dbReference type="Gene3D" id="1.10.246.130">
    <property type="match status" value="1"/>
</dbReference>
<dbReference type="PRINTS" id="PR01210">
    <property type="entry name" value="GGTRANSPTASE"/>
</dbReference>
<gene>
    <name evidence="4" type="ORF">PACLA_8A038773</name>
</gene>
<dbReference type="FunFam" id="3.60.20.40:FF:000001">
    <property type="entry name" value="Gamma-glutamyltranspeptidase 1"/>
    <property type="match status" value="1"/>
</dbReference>
<evidence type="ECO:0000256" key="3">
    <source>
        <dbReference type="PIRSR" id="PIRSR600101-2"/>
    </source>
</evidence>
<evidence type="ECO:0000313" key="5">
    <source>
        <dbReference type="Proteomes" id="UP001152795"/>
    </source>
</evidence>
<feature type="binding site" evidence="3">
    <location>
        <position position="468"/>
    </location>
    <ligand>
        <name>L-glutamate</name>
        <dbReference type="ChEBI" id="CHEBI:29985"/>
    </ligand>
</feature>
<keyword evidence="5" id="KW-1185">Reference proteome</keyword>
<name>A0A6S7FVS1_PARCT</name>
<dbReference type="GO" id="GO:0036374">
    <property type="term" value="F:glutathione hydrolase activity"/>
    <property type="evidence" value="ECO:0007669"/>
    <property type="project" value="InterPro"/>
</dbReference>
<comment type="caution">
    <text evidence="4">The sequence shown here is derived from an EMBL/GenBank/DDBJ whole genome shotgun (WGS) entry which is preliminary data.</text>
</comment>
<dbReference type="Pfam" id="PF01019">
    <property type="entry name" value="G_glu_transpept"/>
    <property type="match status" value="1"/>
</dbReference>
<sequence length="620" mass="68345">MADAKEEIIDFVEPNDTKEKPKRKSGTKTLLLYIIAGGLILAILGLVLGLSFGLRNEDVTTETVLVSRQQSSCRSGKQFRNFSVSSDTSVCSEIGCNILEKKGSAVDAAIATMFCITVVTMHSSGIGGGNFMLIYEKQKRKAVFINAREKAPAAAHENMYVNNSDDAWLGPMSAGVPGEVKGFIKAHEMYGKLDWWSLVEPSVKLASEGFIVTSALAYAIKRSEPSITDPDFRELLMNKDGTFKKEGDTIVNPQLAETLRTIQEDPESFYSGKLAKKIAADFENNDGIITEKDLKNYQVGVTEDVLKLDLDDITMLSCPLPSGGPVVTQILNILQNYKFNSTSMEGVDRKTLTYHRIVEAMKFAYARRPYFGDPDFVNDPKLAEVMKQVLNVEYNKQLYEKIWDNSTHMNASYYGGYQSVQDKGSTSHLSVVAPNGDTVSVTGSVNYYFGGKFRSKETGIVYNNEMDDFSIPNKSNGFGYKPSKNNYVQPGKRPLSSMSPTIFVDKKTGDVRLAIGAAGGSRIISSTAWVSMLNLWMGLPLETAVATPRLHHQFIPNNIDINANEPFRVSQAIQKGLEEKGHLCKETNRKSVVQAVSYNPSERTVFGASDPRKGGMAWGL</sequence>
<dbReference type="GO" id="GO:0006751">
    <property type="term" value="P:glutathione catabolic process"/>
    <property type="evidence" value="ECO:0007669"/>
    <property type="project" value="InterPro"/>
</dbReference>
<dbReference type="InterPro" id="IPR029055">
    <property type="entry name" value="Ntn_hydrolases_N"/>
</dbReference>
<feature type="binding site" evidence="3">
    <location>
        <position position="520"/>
    </location>
    <ligand>
        <name>L-glutamate</name>
        <dbReference type="ChEBI" id="CHEBI:29985"/>
    </ligand>
</feature>
<dbReference type="SUPFAM" id="SSF56235">
    <property type="entry name" value="N-terminal nucleophile aminohydrolases (Ntn hydrolases)"/>
    <property type="match status" value="1"/>
</dbReference>
<keyword evidence="1" id="KW-0800">Toxin</keyword>
<evidence type="ECO:0000256" key="1">
    <source>
        <dbReference type="ARBA" id="ARBA00084097"/>
    </source>
</evidence>
<evidence type="ECO:0000256" key="2">
    <source>
        <dbReference type="PIRSR" id="PIRSR600101-1"/>
    </source>
</evidence>
<dbReference type="Proteomes" id="UP001152795">
    <property type="component" value="Unassembled WGS sequence"/>
</dbReference>
<dbReference type="GO" id="GO:0005886">
    <property type="term" value="C:plasma membrane"/>
    <property type="evidence" value="ECO:0007669"/>
    <property type="project" value="TreeGrafter"/>
</dbReference>
<keyword evidence="1" id="KW-1199">Hemostasis impairing toxin</keyword>
<dbReference type="InterPro" id="IPR000101">
    <property type="entry name" value="GGT_peptidase"/>
</dbReference>
<dbReference type="Gene3D" id="3.60.20.40">
    <property type="match status" value="1"/>
</dbReference>
<dbReference type="PANTHER" id="PTHR11686">
    <property type="entry name" value="GAMMA GLUTAMYL TRANSPEPTIDASE"/>
    <property type="match status" value="1"/>
</dbReference>
<keyword evidence="1" id="KW-1202">Platelet aggregation activating toxin</keyword>
<reference evidence="4" key="1">
    <citation type="submission" date="2020-04" db="EMBL/GenBank/DDBJ databases">
        <authorList>
            <person name="Alioto T."/>
            <person name="Alioto T."/>
            <person name="Gomez Garrido J."/>
        </authorList>
    </citation>
    <scope>NUCLEOTIDE SEQUENCE</scope>
    <source>
        <strain evidence="4">A484AB</strain>
    </source>
</reference>
<feature type="active site" description="Nucleophile" evidence="2">
    <location>
        <position position="426"/>
    </location>
</feature>
<evidence type="ECO:0000313" key="4">
    <source>
        <dbReference type="EMBL" id="CAB3981523.1"/>
    </source>
</evidence>
<feature type="binding site" evidence="3">
    <location>
        <begin position="496"/>
        <end position="497"/>
    </location>
    <ligand>
        <name>L-glutamate</name>
        <dbReference type="ChEBI" id="CHEBI:29985"/>
    </ligand>
</feature>
<feature type="binding site" evidence="3">
    <location>
        <position position="148"/>
    </location>
    <ligand>
        <name>L-glutamate</name>
        <dbReference type="ChEBI" id="CHEBI:29985"/>
    </ligand>
</feature>
<dbReference type="PANTHER" id="PTHR11686:SF9">
    <property type="entry name" value="RE13973P"/>
    <property type="match status" value="1"/>
</dbReference>
<dbReference type="FunFam" id="1.10.246.130:FF:000001">
    <property type="entry name" value="Gamma-glutamyltransferase 5 isoform 1"/>
    <property type="match status" value="1"/>
</dbReference>